<reference evidence="2 3" key="1">
    <citation type="journal article" date="2018" name="Genome Biol. Evol.">
        <title>Multiple Roots of Fruiting Body Formation in Amoebozoa.</title>
        <authorList>
            <person name="Hillmann F."/>
            <person name="Forbes G."/>
            <person name="Novohradska S."/>
            <person name="Ferling I."/>
            <person name="Riege K."/>
            <person name="Groth M."/>
            <person name="Westermann M."/>
            <person name="Marz M."/>
            <person name="Spaller T."/>
            <person name="Winckler T."/>
            <person name="Schaap P."/>
            <person name="Glockner G."/>
        </authorList>
    </citation>
    <scope>NUCLEOTIDE SEQUENCE [LARGE SCALE GENOMIC DNA]</scope>
    <source>
        <strain evidence="2 3">Jena</strain>
    </source>
</reference>
<sequence length="61" mass="6603">MGCNGIVARATKGSHICPLLVKVHSLRANLKFNQGEESQCVHKKVDTPSVASSSPQENRDE</sequence>
<evidence type="ECO:0000256" key="1">
    <source>
        <dbReference type="SAM" id="MobiDB-lite"/>
    </source>
</evidence>
<evidence type="ECO:0000313" key="2">
    <source>
        <dbReference type="EMBL" id="PRP77919.1"/>
    </source>
</evidence>
<keyword evidence="3" id="KW-1185">Reference proteome</keyword>
<gene>
    <name evidence="2" type="ORF">PROFUN_08453</name>
</gene>
<accession>A0A2P6N1U2</accession>
<dbReference type="EMBL" id="MDYQ01000250">
    <property type="protein sequence ID" value="PRP77919.1"/>
    <property type="molecule type" value="Genomic_DNA"/>
</dbReference>
<protein>
    <submittedName>
        <fullName evidence="2">Uncharacterized protein</fullName>
    </submittedName>
</protein>
<dbReference type="Proteomes" id="UP000241769">
    <property type="component" value="Unassembled WGS sequence"/>
</dbReference>
<dbReference type="AlphaFoldDB" id="A0A2P6N1U2"/>
<dbReference type="InParanoid" id="A0A2P6N1U2"/>
<feature type="region of interest" description="Disordered" evidence="1">
    <location>
        <begin position="37"/>
        <end position="61"/>
    </location>
</feature>
<proteinExistence type="predicted"/>
<organism evidence="2 3">
    <name type="scientific">Planoprotostelium fungivorum</name>
    <dbReference type="NCBI Taxonomy" id="1890364"/>
    <lineage>
        <taxon>Eukaryota</taxon>
        <taxon>Amoebozoa</taxon>
        <taxon>Evosea</taxon>
        <taxon>Variosea</taxon>
        <taxon>Cavosteliida</taxon>
        <taxon>Cavosteliaceae</taxon>
        <taxon>Planoprotostelium</taxon>
    </lineage>
</organism>
<name>A0A2P6N1U2_9EUKA</name>
<evidence type="ECO:0000313" key="3">
    <source>
        <dbReference type="Proteomes" id="UP000241769"/>
    </source>
</evidence>
<comment type="caution">
    <text evidence="2">The sequence shown here is derived from an EMBL/GenBank/DDBJ whole genome shotgun (WGS) entry which is preliminary data.</text>
</comment>
<feature type="compositionally biased region" description="Polar residues" evidence="1">
    <location>
        <begin position="49"/>
        <end position="61"/>
    </location>
</feature>